<dbReference type="Proteomes" id="UP000225706">
    <property type="component" value="Unassembled WGS sequence"/>
</dbReference>
<keyword evidence="4" id="KW-1185">Reference proteome</keyword>
<dbReference type="CDD" id="cd00053">
    <property type="entry name" value="EGF"/>
    <property type="match status" value="1"/>
</dbReference>
<dbReference type="Gene3D" id="2.10.25.10">
    <property type="entry name" value="Laminin"/>
    <property type="match status" value="1"/>
</dbReference>
<evidence type="ECO:0000259" key="2">
    <source>
        <dbReference type="PROSITE" id="PS50026"/>
    </source>
</evidence>
<comment type="caution">
    <text evidence="3">The sequence shown here is derived from an EMBL/GenBank/DDBJ whole genome shotgun (WGS) entry which is preliminary data.</text>
</comment>
<evidence type="ECO:0000256" key="1">
    <source>
        <dbReference type="PROSITE-ProRule" id="PRU00076"/>
    </source>
</evidence>
<evidence type="ECO:0000313" key="3">
    <source>
        <dbReference type="EMBL" id="PFX19071.1"/>
    </source>
</evidence>
<organism evidence="3 4">
    <name type="scientific">Stylophora pistillata</name>
    <name type="common">Smooth cauliflower coral</name>
    <dbReference type="NCBI Taxonomy" id="50429"/>
    <lineage>
        <taxon>Eukaryota</taxon>
        <taxon>Metazoa</taxon>
        <taxon>Cnidaria</taxon>
        <taxon>Anthozoa</taxon>
        <taxon>Hexacorallia</taxon>
        <taxon>Scleractinia</taxon>
        <taxon>Astrocoeniina</taxon>
        <taxon>Pocilloporidae</taxon>
        <taxon>Stylophora</taxon>
    </lineage>
</organism>
<protein>
    <recommendedName>
        <fullName evidence="2">EGF-like domain-containing protein</fullName>
    </recommendedName>
</protein>
<dbReference type="EMBL" id="LSMT01000378">
    <property type="protein sequence ID" value="PFX19071.1"/>
    <property type="molecule type" value="Genomic_DNA"/>
</dbReference>
<dbReference type="InterPro" id="IPR000742">
    <property type="entry name" value="EGF"/>
</dbReference>
<dbReference type="PROSITE" id="PS50026">
    <property type="entry name" value="EGF_3"/>
    <property type="match status" value="1"/>
</dbReference>
<keyword evidence="1" id="KW-1015">Disulfide bond</keyword>
<proteinExistence type="predicted"/>
<evidence type="ECO:0000313" key="4">
    <source>
        <dbReference type="Proteomes" id="UP000225706"/>
    </source>
</evidence>
<accession>A0A2B4RN83</accession>
<feature type="domain" description="EGF-like" evidence="2">
    <location>
        <begin position="79"/>
        <end position="122"/>
    </location>
</feature>
<reference evidence="4" key="1">
    <citation type="journal article" date="2017" name="bioRxiv">
        <title>Comparative analysis of the genomes of Stylophora pistillata and Acropora digitifera provides evidence for extensive differences between species of corals.</title>
        <authorList>
            <person name="Voolstra C.R."/>
            <person name="Li Y."/>
            <person name="Liew Y.J."/>
            <person name="Baumgarten S."/>
            <person name="Zoccola D."/>
            <person name="Flot J.-F."/>
            <person name="Tambutte S."/>
            <person name="Allemand D."/>
            <person name="Aranda M."/>
        </authorList>
    </citation>
    <scope>NUCLEOTIDE SEQUENCE [LARGE SCALE GENOMIC DNA]</scope>
</reference>
<keyword evidence="1" id="KW-0245">EGF-like domain</keyword>
<comment type="caution">
    <text evidence="1">Lacks conserved residue(s) required for the propagation of feature annotation.</text>
</comment>
<feature type="disulfide bond" evidence="1">
    <location>
        <begin position="88"/>
        <end position="105"/>
    </location>
</feature>
<dbReference type="SUPFAM" id="SSF57196">
    <property type="entry name" value="EGF/Laminin"/>
    <property type="match status" value="1"/>
</dbReference>
<dbReference type="AlphaFoldDB" id="A0A2B4RN83"/>
<gene>
    <name evidence="3" type="ORF">AWC38_SpisGene16508</name>
</gene>
<sequence length="661" mass="75760">MAFVGNSTLTKIVKDYFDCSFFCLESGPSACLSFNLGRNSESGYRRCELINSERYMEPERIEEHKSYDYYGTTPASLFRLLPCMSNPCNNGGICILGRKMGGFSCQCVIQISVLPFIDDLCSIVKCCFIPSLLSVTIGRFWSAHLDVCSPVVSSPVVSALDSSLNDTEEIEIMILPKLALSVMNDSLESIARFADADTLKRIVDRVDLYLQDAEGPLSDYETRDIVEKRNEIFKAMLEYTKAVVERELSDDMETDQERNEWLKKEKKEQEYEDLLWELHKDKTMEVEDNSPGEFCLTLPSNDASKKYYPENPNRSWKNRLDRTIRLEGTWQVGLSSLSVPTRKIGESNGDLQKYLETLQDSDVLLSTSRITLSPTERQVMIKHSVTHGDIKFYKLDTSFDVLEALLKEEYLHFTHHRPPHLREYFSNGEKAQFDTIVDRQRGTIEIDPINIDRDQITDFTIRRQVYIELAKGLCEVSGWTRRSQVTGTGVSGQSIVNDNVTRPGPNLDVRKTGTQWTIDKSYDTVVLLDETYDIPFVDRNNPVTHRFLMSDIAWTFLQVNRSSDHVPSENRVYRSLYVYSSLIDLVLMGDQTADLLRQVPLEEVEKGTYYFHPSQIQYIELRNNQIQVVETQLSETLTNELADISEEGASILTLHFKKVKQ</sequence>
<name>A0A2B4RN83_STYPI</name>